<dbReference type="KEGG" id="ach:Achl_2890"/>
<proteinExistence type="predicted"/>
<dbReference type="EMBL" id="CP001341">
    <property type="protein sequence ID" value="ACL40854.1"/>
    <property type="molecule type" value="Genomic_DNA"/>
</dbReference>
<dbReference type="HOGENOM" id="CLU_173033_0_0_11"/>
<sequence length="121" mass="12733">MTSGQFLTGATATTVNSTIRLYGKEATMSIDIGIGSSLSSEDAAHFVATTEAITSALQQVREIHPAYSWVWTHEIRCRGCHARLEIPVLASTKANADKAFAAHQAAELDALLAAGGGPTFT</sequence>
<dbReference type="Proteomes" id="UP000002505">
    <property type="component" value="Chromosome"/>
</dbReference>
<evidence type="ECO:0000313" key="1">
    <source>
        <dbReference type="EMBL" id="ACL40854.1"/>
    </source>
</evidence>
<name>B8HDY6_PSECP</name>
<reference evidence="1" key="1">
    <citation type="submission" date="2009-01" db="EMBL/GenBank/DDBJ databases">
        <title>Complete sequence of chromosome of Arthrobacter chlorophenolicus A6.</title>
        <authorList>
            <consortium name="US DOE Joint Genome Institute"/>
            <person name="Lucas S."/>
            <person name="Copeland A."/>
            <person name="Lapidus A."/>
            <person name="Glavina del Rio T."/>
            <person name="Tice H."/>
            <person name="Bruce D."/>
            <person name="Goodwin L."/>
            <person name="Pitluck S."/>
            <person name="Goltsman E."/>
            <person name="Clum A."/>
            <person name="Larimer F."/>
            <person name="Land M."/>
            <person name="Hauser L."/>
            <person name="Kyrpides N."/>
            <person name="Mikhailova N."/>
            <person name="Jansson J."/>
            <person name="Richardson P."/>
        </authorList>
    </citation>
    <scope>NUCLEOTIDE SEQUENCE [LARGE SCALE GENOMIC DNA]</scope>
    <source>
        <strain evidence="1">A6</strain>
    </source>
</reference>
<gene>
    <name evidence="1" type="ordered locus">Achl_2890</name>
</gene>
<organism evidence="1 2">
    <name type="scientific">Pseudarthrobacter chlorophenolicus (strain ATCC 700700 / DSM 12829 / CIP 107037 / JCM 12360 / KCTC 9906 / NCIMB 13794 / A6)</name>
    <name type="common">Arthrobacter chlorophenolicus</name>
    <dbReference type="NCBI Taxonomy" id="452863"/>
    <lineage>
        <taxon>Bacteria</taxon>
        <taxon>Bacillati</taxon>
        <taxon>Actinomycetota</taxon>
        <taxon>Actinomycetes</taxon>
        <taxon>Micrococcales</taxon>
        <taxon>Micrococcaceae</taxon>
        <taxon>Pseudarthrobacter</taxon>
    </lineage>
</organism>
<evidence type="ECO:0000313" key="2">
    <source>
        <dbReference type="Proteomes" id="UP000002505"/>
    </source>
</evidence>
<keyword evidence="2" id="KW-1185">Reference proteome</keyword>
<dbReference type="STRING" id="452863.Achl_2890"/>
<dbReference type="AlphaFoldDB" id="B8HDY6"/>
<protein>
    <submittedName>
        <fullName evidence="1">Uncharacterized protein</fullName>
    </submittedName>
</protein>
<accession>B8HDY6</accession>